<comment type="caution">
    <text evidence="3">The sequence shown here is derived from an EMBL/GenBank/DDBJ whole genome shotgun (WGS) entry which is preliminary data.</text>
</comment>
<dbReference type="AlphaFoldDB" id="A0A2P6N3W0"/>
<protein>
    <recommendedName>
        <fullName evidence="5">EGF-like domain-containing protein</fullName>
    </recommendedName>
</protein>
<keyword evidence="4" id="KW-1185">Reference proteome</keyword>
<dbReference type="InParanoid" id="A0A2P6N3W0"/>
<proteinExistence type="predicted"/>
<evidence type="ECO:0000256" key="1">
    <source>
        <dbReference type="SAM" id="MobiDB-lite"/>
    </source>
</evidence>
<evidence type="ECO:0000256" key="2">
    <source>
        <dbReference type="SAM" id="SignalP"/>
    </source>
</evidence>
<feature type="chain" id="PRO_5015103862" description="EGF-like domain-containing protein" evidence="2">
    <location>
        <begin position="17"/>
        <end position="461"/>
    </location>
</feature>
<dbReference type="EMBL" id="MDYQ01000213">
    <property type="protein sequence ID" value="PRP78640.1"/>
    <property type="molecule type" value="Genomic_DNA"/>
</dbReference>
<evidence type="ECO:0008006" key="5">
    <source>
        <dbReference type="Google" id="ProtNLM"/>
    </source>
</evidence>
<reference evidence="3 4" key="1">
    <citation type="journal article" date="2018" name="Genome Biol. Evol.">
        <title>Multiple Roots of Fruiting Body Formation in Amoebozoa.</title>
        <authorList>
            <person name="Hillmann F."/>
            <person name="Forbes G."/>
            <person name="Novohradska S."/>
            <person name="Ferling I."/>
            <person name="Riege K."/>
            <person name="Groth M."/>
            <person name="Westermann M."/>
            <person name="Marz M."/>
            <person name="Spaller T."/>
            <person name="Winckler T."/>
            <person name="Schaap P."/>
            <person name="Glockner G."/>
        </authorList>
    </citation>
    <scope>NUCLEOTIDE SEQUENCE [LARGE SCALE GENOMIC DNA]</scope>
    <source>
        <strain evidence="3 4">Jena</strain>
    </source>
</reference>
<name>A0A2P6N3W0_9EUKA</name>
<evidence type="ECO:0000313" key="4">
    <source>
        <dbReference type="Proteomes" id="UP000241769"/>
    </source>
</evidence>
<accession>A0A2P6N3W0</accession>
<evidence type="ECO:0000313" key="3">
    <source>
        <dbReference type="EMBL" id="PRP78640.1"/>
    </source>
</evidence>
<feature type="signal peptide" evidence="2">
    <location>
        <begin position="1"/>
        <end position="16"/>
    </location>
</feature>
<sequence length="461" mass="51961">MRSAIIAILFVSAVCAFEIQPEDLRFIVDVRGANITCPANCGNPDSKYCVWNPLIQDTCALTFPNEKRRADIQCPCGWSTAPCVFDPKSGQYVCSCKKANADGSCGTKKECPCGYSTDPCVFDAKTGQYICSCKKPNADGSCETKKECPCGYSTDPCVFDRKLFGGQHPPLPVWPPRLYNSGASPWQLTSEIGLRTIDLQDWVELFLENSGRSLTRTWTPTYHQLVEEWSNFEPMNKNYAGQLICSTTRFIDSDQNMHLWPADCLRRLVGRGGRWMDCSPPNLTAARGSVVVREEMNSTFSKKAATVAGNLCPCWFPSKDEGMDIIFVIATVKSIQVRRKTTLVEVRGEKKEPVLQNDDHMRRSLTDDSPLAQQLALTSLERDFEKATRKDNVAIYIPEFFTKAIQDPTKALQIRSHRGAKRRKGQKRRREKRRGKERMHMGSDVNQWSTGNDTHLARSNR</sequence>
<dbReference type="Proteomes" id="UP000241769">
    <property type="component" value="Unassembled WGS sequence"/>
</dbReference>
<feature type="compositionally biased region" description="Basic residues" evidence="1">
    <location>
        <begin position="415"/>
        <end position="437"/>
    </location>
</feature>
<feature type="compositionally biased region" description="Polar residues" evidence="1">
    <location>
        <begin position="444"/>
        <end position="461"/>
    </location>
</feature>
<gene>
    <name evidence="3" type="ORF">PROFUN_13514</name>
</gene>
<feature type="region of interest" description="Disordered" evidence="1">
    <location>
        <begin position="414"/>
        <end position="461"/>
    </location>
</feature>
<keyword evidence="2" id="KW-0732">Signal</keyword>
<organism evidence="3 4">
    <name type="scientific">Planoprotostelium fungivorum</name>
    <dbReference type="NCBI Taxonomy" id="1890364"/>
    <lineage>
        <taxon>Eukaryota</taxon>
        <taxon>Amoebozoa</taxon>
        <taxon>Evosea</taxon>
        <taxon>Variosea</taxon>
        <taxon>Cavosteliida</taxon>
        <taxon>Cavosteliaceae</taxon>
        <taxon>Planoprotostelium</taxon>
    </lineage>
</organism>